<evidence type="ECO:0000313" key="3">
    <source>
        <dbReference type="Proteomes" id="UP001642540"/>
    </source>
</evidence>
<evidence type="ECO:0000313" key="2">
    <source>
        <dbReference type="EMBL" id="CAL8104831.1"/>
    </source>
</evidence>
<proteinExistence type="predicted"/>
<feature type="region of interest" description="Disordered" evidence="1">
    <location>
        <begin position="32"/>
        <end position="81"/>
    </location>
</feature>
<protein>
    <submittedName>
        <fullName evidence="2">Uncharacterized protein</fullName>
    </submittedName>
</protein>
<keyword evidence="3" id="KW-1185">Reference proteome</keyword>
<gene>
    <name evidence="2" type="ORF">ODALV1_LOCUS11871</name>
</gene>
<comment type="caution">
    <text evidence="2">The sequence shown here is derived from an EMBL/GenBank/DDBJ whole genome shotgun (WGS) entry which is preliminary data.</text>
</comment>
<feature type="compositionally biased region" description="Acidic residues" evidence="1">
    <location>
        <begin position="40"/>
        <end position="55"/>
    </location>
</feature>
<reference evidence="2 3" key="1">
    <citation type="submission" date="2024-08" db="EMBL/GenBank/DDBJ databases">
        <authorList>
            <person name="Cucini C."/>
            <person name="Frati F."/>
        </authorList>
    </citation>
    <scope>NUCLEOTIDE SEQUENCE [LARGE SCALE GENOMIC DNA]</scope>
</reference>
<accession>A0ABP1QJQ1</accession>
<dbReference type="Proteomes" id="UP001642540">
    <property type="component" value="Unassembled WGS sequence"/>
</dbReference>
<name>A0ABP1QJQ1_9HEXA</name>
<dbReference type="EMBL" id="CAXLJM020000036">
    <property type="protein sequence ID" value="CAL8104831.1"/>
    <property type="molecule type" value="Genomic_DNA"/>
</dbReference>
<sequence>MNPLSTTIHRIQRGFASLRRRLVKTFTPSTGIHYERFENPEPEEEENNDMTEEETISPTPPPPRHQAPFQQKSQESKDGVQLGPYMRMWAVGKCPLQVSKYLDAISITDKPKGQSKKSSSGTLHLKALCFMQDTSKNLPYHPGSSWNGN</sequence>
<organism evidence="2 3">
    <name type="scientific">Orchesella dallaii</name>
    <dbReference type="NCBI Taxonomy" id="48710"/>
    <lineage>
        <taxon>Eukaryota</taxon>
        <taxon>Metazoa</taxon>
        <taxon>Ecdysozoa</taxon>
        <taxon>Arthropoda</taxon>
        <taxon>Hexapoda</taxon>
        <taxon>Collembola</taxon>
        <taxon>Entomobryomorpha</taxon>
        <taxon>Entomobryoidea</taxon>
        <taxon>Orchesellidae</taxon>
        <taxon>Orchesellinae</taxon>
        <taxon>Orchesella</taxon>
    </lineage>
</organism>
<evidence type="ECO:0000256" key="1">
    <source>
        <dbReference type="SAM" id="MobiDB-lite"/>
    </source>
</evidence>